<gene>
    <name evidence="1" type="ORF">FB567DRAFT_136389</name>
</gene>
<dbReference type="SUPFAM" id="SSF54695">
    <property type="entry name" value="POZ domain"/>
    <property type="match status" value="1"/>
</dbReference>
<evidence type="ECO:0000313" key="1">
    <source>
        <dbReference type="EMBL" id="KAH7078451.1"/>
    </source>
</evidence>
<protein>
    <recommendedName>
        <fullName evidence="3">BTB domain-containing protein</fullName>
    </recommendedName>
</protein>
<evidence type="ECO:0000313" key="2">
    <source>
        <dbReference type="Proteomes" id="UP000813461"/>
    </source>
</evidence>
<dbReference type="OrthoDB" id="3738063at2759"/>
<organism evidence="1 2">
    <name type="scientific">Paraphoma chrysanthemicola</name>
    <dbReference type="NCBI Taxonomy" id="798071"/>
    <lineage>
        <taxon>Eukaryota</taxon>
        <taxon>Fungi</taxon>
        <taxon>Dikarya</taxon>
        <taxon>Ascomycota</taxon>
        <taxon>Pezizomycotina</taxon>
        <taxon>Dothideomycetes</taxon>
        <taxon>Pleosporomycetidae</taxon>
        <taxon>Pleosporales</taxon>
        <taxon>Pleosporineae</taxon>
        <taxon>Phaeosphaeriaceae</taxon>
        <taxon>Paraphoma</taxon>
    </lineage>
</organism>
<sequence>MAVGDKADWNCLRPPALQPVQGRHMNFDRTEYNLKLSDPTADETLTVIVEDDSKTGIFHLPKTALAATSAFFARAAKPEWDAGSTRVFHLHDVDPAVFDLFARWLDSGAEILIAKDDWHAEYGEYMRWRGKVDAEKVQRPDCKETLPCPVTAWDFGLTTKAWFLGDYLESRDFQNHCLGHLYYSHLRFDHVQIPKDIFLDGLGDSVLYNGTVAFLKPDDIVYTWEMTQHMADESPFRNEQHPLRRFFVDWLEQYWDAYVVADFDYEAQDGIVRLIESCPDLAYKQLRNMSSTKHSRCWTVKDIGTYWIGLNDYSEEVQRRVAMCQTIHYGETCDLVTLSSARGFV</sequence>
<accession>A0A8K0QZG0</accession>
<reference evidence="1" key="1">
    <citation type="journal article" date="2021" name="Nat. Commun.">
        <title>Genetic determinants of endophytism in the Arabidopsis root mycobiome.</title>
        <authorList>
            <person name="Mesny F."/>
            <person name="Miyauchi S."/>
            <person name="Thiergart T."/>
            <person name="Pickel B."/>
            <person name="Atanasova L."/>
            <person name="Karlsson M."/>
            <person name="Huettel B."/>
            <person name="Barry K.W."/>
            <person name="Haridas S."/>
            <person name="Chen C."/>
            <person name="Bauer D."/>
            <person name="Andreopoulos W."/>
            <person name="Pangilinan J."/>
            <person name="LaButti K."/>
            <person name="Riley R."/>
            <person name="Lipzen A."/>
            <person name="Clum A."/>
            <person name="Drula E."/>
            <person name="Henrissat B."/>
            <person name="Kohler A."/>
            <person name="Grigoriev I.V."/>
            <person name="Martin F.M."/>
            <person name="Hacquard S."/>
        </authorList>
    </citation>
    <scope>NUCLEOTIDE SEQUENCE</scope>
    <source>
        <strain evidence="1">MPI-SDFR-AT-0120</strain>
    </source>
</reference>
<dbReference type="Gene3D" id="3.30.710.10">
    <property type="entry name" value="Potassium Channel Kv1.1, Chain A"/>
    <property type="match status" value="1"/>
</dbReference>
<proteinExistence type="predicted"/>
<comment type="caution">
    <text evidence="1">The sequence shown here is derived from an EMBL/GenBank/DDBJ whole genome shotgun (WGS) entry which is preliminary data.</text>
</comment>
<dbReference type="Proteomes" id="UP000813461">
    <property type="component" value="Unassembled WGS sequence"/>
</dbReference>
<name>A0A8K0QZG0_9PLEO</name>
<dbReference type="AlphaFoldDB" id="A0A8K0QZG0"/>
<evidence type="ECO:0008006" key="3">
    <source>
        <dbReference type="Google" id="ProtNLM"/>
    </source>
</evidence>
<dbReference type="EMBL" id="JAGMVJ010000017">
    <property type="protein sequence ID" value="KAH7078451.1"/>
    <property type="molecule type" value="Genomic_DNA"/>
</dbReference>
<dbReference type="InterPro" id="IPR011333">
    <property type="entry name" value="SKP1/BTB/POZ_sf"/>
</dbReference>
<keyword evidence="2" id="KW-1185">Reference proteome</keyword>